<evidence type="ECO:0000259" key="1">
    <source>
        <dbReference type="Pfam" id="PF18962"/>
    </source>
</evidence>
<organism evidence="2 3">
    <name type="scientific">Arundinibacter roseus</name>
    <dbReference type="NCBI Taxonomy" id="2070510"/>
    <lineage>
        <taxon>Bacteria</taxon>
        <taxon>Pseudomonadati</taxon>
        <taxon>Bacteroidota</taxon>
        <taxon>Cytophagia</taxon>
        <taxon>Cytophagales</taxon>
        <taxon>Spirosomataceae</taxon>
        <taxon>Arundinibacter</taxon>
    </lineage>
</organism>
<sequence length="555" mass="64119">MGLFIKNRLTILSILLIISRVNTFSQPCETNFTLQPVQGNNSIEWDKFPQFTLPFTIIYNGPRFGDQNSRPLQHGFSHIAYFSGPENSTLPVKNRALLWNSVASVEVFQPWSVVGLESPWGNDTAIYRRHWDRYITDMANLFDDSRLSGIPRADIICLDVERMQELDRDILNLKRDNRIPEGYRSLADNTFMTTYKKDIRWWYTAPVNYLKNKGLPETTKLSSYSDVPVRGTWLNVTTNSWADWTSNTQRTHYLMQDDAGKIGGSFYNAMDILMPSAYYYYPYENPLGKDYLSYLLFQIEVNKAWSSKDIIPFVWLRYHDSFVPGAPQIPKFMAEATAIFPFFSGAKGLWLWDNNMFENTQQQNYSTYEHFIYGLYRLSQFSDMFQGNYELVIPQSARDHMQQRNPIWRGVVKDGKIVIAAQNTYAAENQNTELTVTYKQWTKTITLTGRDVFLCKFDLSDVVSALDSSLQVANVYPNPTDQKSVFVNLSSRSTHSNLTFELLDLKGVVLRTTQMPTQIGDIRYQFDLPIVPEGLYMLRISSENSSTSHSIFIKN</sequence>
<accession>A0A4R4KE00</accession>
<protein>
    <submittedName>
        <fullName evidence="2">T9SS type A sorting domain-containing protein</fullName>
    </submittedName>
</protein>
<reference evidence="2 3" key="1">
    <citation type="submission" date="2019-02" db="EMBL/GenBank/DDBJ databases">
        <title>Arundinibacter roseus gen. nov., sp. nov., a new member of the family Cytophagaceae.</title>
        <authorList>
            <person name="Szuroczki S."/>
            <person name="Khayer B."/>
            <person name="Sproer C."/>
            <person name="Toumi M."/>
            <person name="Szabo A."/>
            <person name="Felfoldi T."/>
            <person name="Schumann P."/>
            <person name="Toth E."/>
        </authorList>
    </citation>
    <scope>NUCLEOTIDE SEQUENCE [LARGE SCALE GENOMIC DNA]</scope>
    <source>
        <strain evidence="2 3">DMA-k-7a</strain>
    </source>
</reference>
<name>A0A4R4KE00_9BACT</name>
<dbReference type="EMBL" id="SMJU01000007">
    <property type="protein sequence ID" value="TDB64669.1"/>
    <property type="molecule type" value="Genomic_DNA"/>
</dbReference>
<dbReference type="Proteomes" id="UP000295706">
    <property type="component" value="Unassembled WGS sequence"/>
</dbReference>
<keyword evidence="3" id="KW-1185">Reference proteome</keyword>
<dbReference type="InterPro" id="IPR026444">
    <property type="entry name" value="Secre_tail"/>
</dbReference>
<feature type="domain" description="Secretion system C-terminal sorting" evidence="1">
    <location>
        <begin position="475"/>
        <end position="552"/>
    </location>
</feature>
<evidence type="ECO:0000313" key="2">
    <source>
        <dbReference type="EMBL" id="TDB64669.1"/>
    </source>
</evidence>
<dbReference type="Pfam" id="PF18962">
    <property type="entry name" value="Por_Secre_tail"/>
    <property type="match status" value="1"/>
</dbReference>
<dbReference type="NCBIfam" id="TIGR04183">
    <property type="entry name" value="Por_Secre_tail"/>
    <property type="match status" value="1"/>
</dbReference>
<proteinExistence type="predicted"/>
<dbReference type="AlphaFoldDB" id="A0A4R4KE00"/>
<evidence type="ECO:0000313" key="3">
    <source>
        <dbReference type="Proteomes" id="UP000295706"/>
    </source>
</evidence>
<dbReference type="OrthoDB" id="920124at2"/>
<comment type="caution">
    <text evidence="2">The sequence shown here is derived from an EMBL/GenBank/DDBJ whole genome shotgun (WGS) entry which is preliminary data.</text>
</comment>
<gene>
    <name evidence="2" type="ORF">EZE20_12235</name>
</gene>